<organism evidence="2 3">
    <name type="scientific">Exophiala sideris</name>
    <dbReference type="NCBI Taxonomy" id="1016849"/>
    <lineage>
        <taxon>Eukaryota</taxon>
        <taxon>Fungi</taxon>
        <taxon>Dikarya</taxon>
        <taxon>Ascomycota</taxon>
        <taxon>Pezizomycotina</taxon>
        <taxon>Eurotiomycetes</taxon>
        <taxon>Chaetothyriomycetidae</taxon>
        <taxon>Chaetothyriales</taxon>
        <taxon>Herpotrichiellaceae</taxon>
        <taxon>Exophiala</taxon>
    </lineage>
</organism>
<evidence type="ECO:0000313" key="3">
    <source>
        <dbReference type="Proteomes" id="UP000053599"/>
    </source>
</evidence>
<proteinExistence type="predicted"/>
<dbReference type="EMBL" id="KN846952">
    <property type="protein sequence ID" value="KIV83030.1"/>
    <property type="molecule type" value="Genomic_DNA"/>
</dbReference>
<feature type="compositionally biased region" description="Polar residues" evidence="1">
    <location>
        <begin position="165"/>
        <end position="183"/>
    </location>
</feature>
<evidence type="ECO:0000256" key="1">
    <source>
        <dbReference type="SAM" id="MobiDB-lite"/>
    </source>
</evidence>
<gene>
    <name evidence="2" type="ORF">PV11_05090</name>
</gene>
<feature type="compositionally biased region" description="Polar residues" evidence="1">
    <location>
        <begin position="26"/>
        <end position="36"/>
    </location>
</feature>
<feature type="region of interest" description="Disordered" evidence="1">
    <location>
        <begin position="1"/>
        <end position="52"/>
    </location>
</feature>
<feature type="region of interest" description="Disordered" evidence="1">
    <location>
        <begin position="157"/>
        <end position="183"/>
    </location>
</feature>
<dbReference type="OrthoDB" id="4121173at2759"/>
<dbReference type="AlphaFoldDB" id="A0A0D1W2N7"/>
<evidence type="ECO:0000313" key="2">
    <source>
        <dbReference type="EMBL" id="KIV83030.1"/>
    </source>
</evidence>
<sequence>MSTDELSTTTSHSSSKSPNMHIDMPPSSSTQASPQNPHTTTWHAHPPHLPHLHVATPHPLASTTEFLDKHVPAFAKHHHEYTVNANFRSAKREARHSLVNSPIPENHLEDDDSVAPHLSTALHTANAATIAPAMADLNRHTLDDNEAWQAVLAKRENARHRAGTDLSNSGSDTSPLSKHSMSP</sequence>
<dbReference type="Proteomes" id="UP000053599">
    <property type="component" value="Unassembled WGS sequence"/>
</dbReference>
<protein>
    <submittedName>
        <fullName evidence="2">Uncharacterized protein</fullName>
    </submittedName>
</protein>
<reference evidence="2 3" key="1">
    <citation type="submission" date="2015-01" db="EMBL/GenBank/DDBJ databases">
        <title>The Genome Sequence of Exophiala sideris CBS121828.</title>
        <authorList>
            <consortium name="The Broad Institute Genomics Platform"/>
            <person name="Cuomo C."/>
            <person name="de Hoog S."/>
            <person name="Gorbushina A."/>
            <person name="Stielow B."/>
            <person name="Teixiera M."/>
            <person name="Abouelleil A."/>
            <person name="Chapman S.B."/>
            <person name="Priest M."/>
            <person name="Young S.K."/>
            <person name="Wortman J."/>
            <person name="Nusbaum C."/>
            <person name="Birren B."/>
        </authorList>
    </citation>
    <scope>NUCLEOTIDE SEQUENCE [LARGE SCALE GENOMIC DNA]</scope>
    <source>
        <strain evidence="2 3">CBS 121828</strain>
    </source>
</reference>
<feature type="compositionally biased region" description="Low complexity" evidence="1">
    <location>
        <begin position="1"/>
        <end position="17"/>
    </location>
</feature>
<name>A0A0D1W2N7_9EURO</name>
<accession>A0A0D1W2N7</accession>
<dbReference type="HOGENOM" id="CLU_1272153_0_0_1"/>